<dbReference type="Proteomes" id="UP001162483">
    <property type="component" value="Unassembled WGS sequence"/>
</dbReference>
<proteinExistence type="inferred from homology"/>
<dbReference type="PROSITE" id="PS50203">
    <property type="entry name" value="CALPAIN_CAT"/>
    <property type="match status" value="1"/>
</dbReference>
<evidence type="ECO:0000259" key="3">
    <source>
        <dbReference type="PROSITE" id="PS50203"/>
    </source>
</evidence>
<feature type="non-terminal residue" evidence="4">
    <location>
        <position position="77"/>
    </location>
</feature>
<dbReference type="EMBL" id="CATNWA010007087">
    <property type="protein sequence ID" value="CAI9553333.1"/>
    <property type="molecule type" value="Genomic_DNA"/>
</dbReference>
<dbReference type="SUPFAM" id="SSF49758">
    <property type="entry name" value="Calpain large subunit, middle domain (domain III)"/>
    <property type="match status" value="1"/>
</dbReference>
<keyword evidence="5" id="KW-1185">Reference proteome</keyword>
<gene>
    <name evidence="4" type="ORF">SPARVUS_LOCUS4021554</name>
</gene>
<evidence type="ECO:0000256" key="1">
    <source>
        <dbReference type="ARBA" id="ARBA00007623"/>
    </source>
</evidence>
<dbReference type="PANTHER" id="PTHR10183">
    <property type="entry name" value="CALPAIN"/>
    <property type="match status" value="1"/>
</dbReference>
<dbReference type="PRINTS" id="PR00704">
    <property type="entry name" value="CALPAIN"/>
</dbReference>
<organism evidence="4 5">
    <name type="scientific">Staurois parvus</name>
    <dbReference type="NCBI Taxonomy" id="386267"/>
    <lineage>
        <taxon>Eukaryota</taxon>
        <taxon>Metazoa</taxon>
        <taxon>Chordata</taxon>
        <taxon>Craniata</taxon>
        <taxon>Vertebrata</taxon>
        <taxon>Euteleostomi</taxon>
        <taxon>Amphibia</taxon>
        <taxon>Batrachia</taxon>
        <taxon>Anura</taxon>
        <taxon>Neobatrachia</taxon>
        <taxon>Ranoidea</taxon>
        <taxon>Ranidae</taxon>
        <taxon>Staurois</taxon>
    </lineage>
</organism>
<evidence type="ECO:0000313" key="5">
    <source>
        <dbReference type="Proteomes" id="UP001162483"/>
    </source>
</evidence>
<dbReference type="InterPro" id="IPR001300">
    <property type="entry name" value="Peptidase_C2_calpain_cat"/>
</dbReference>
<comment type="similarity">
    <text evidence="1">Belongs to the peptidase C2 family.</text>
</comment>
<accession>A0ABN9C0C7</accession>
<protein>
    <recommendedName>
        <fullName evidence="3">Calpain catalytic domain-containing protein</fullName>
    </recommendedName>
</protein>
<sequence>MWSLLDKGLKDKLHVNRVDGEFWMQMDDFMRYFDTLEICSLTPDSADSNTPKPWKDNCFNGKWVRGHNAGGCRNHKG</sequence>
<dbReference type="SUPFAM" id="SSF54001">
    <property type="entry name" value="Cysteine proteinases"/>
    <property type="match status" value="1"/>
</dbReference>
<dbReference type="InterPro" id="IPR022684">
    <property type="entry name" value="Calpain_cysteine_protease"/>
</dbReference>
<name>A0ABN9C0C7_9NEOB</name>
<dbReference type="InterPro" id="IPR036213">
    <property type="entry name" value="Calpain_III_sf"/>
</dbReference>
<evidence type="ECO:0000313" key="4">
    <source>
        <dbReference type="EMBL" id="CAI9553333.1"/>
    </source>
</evidence>
<dbReference type="InterPro" id="IPR038765">
    <property type="entry name" value="Papain-like_cys_pep_sf"/>
</dbReference>
<comment type="caution">
    <text evidence="4">The sequence shown here is derived from an EMBL/GenBank/DDBJ whole genome shotgun (WGS) entry which is preliminary data.</text>
</comment>
<dbReference type="Pfam" id="PF00648">
    <property type="entry name" value="Peptidase_C2"/>
    <property type="match status" value="1"/>
</dbReference>
<evidence type="ECO:0000256" key="2">
    <source>
        <dbReference type="PROSITE-ProRule" id="PRU00239"/>
    </source>
</evidence>
<reference evidence="4" key="1">
    <citation type="submission" date="2023-05" db="EMBL/GenBank/DDBJ databases">
        <authorList>
            <person name="Stuckert A."/>
        </authorList>
    </citation>
    <scope>NUCLEOTIDE SEQUENCE</scope>
</reference>
<dbReference type="PANTHER" id="PTHR10183:SF280">
    <property type="entry name" value="CALPAIN-12"/>
    <property type="match status" value="1"/>
</dbReference>
<dbReference type="Gene3D" id="3.90.70.10">
    <property type="entry name" value="Cysteine proteinases"/>
    <property type="match status" value="1"/>
</dbReference>
<feature type="domain" description="Calpain catalytic" evidence="3">
    <location>
        <begin position="1"/>
        <end position="42"/>
    </location>
</feature>
<comment type="caution">
    <text evidence="2">Lacks conserved residue(s) required for the propagation of feature annotation.</text>
</comment>